<keyword evidence="2" id="KW-1185">Reference proteome</keyword>
<comment type="caution">
    <text evidence="1">The sequence shown here is derived from an EMBL/GenBank/DDBJ whole genome shotgun (WGS) entry which is preliminary data.</text>
</comment>
<dbReference type="Proteomes" id="UP001283361">
    <property type="component" value="Unassembled WGS sequence"/>
</dbReference>
<sequence length="94" mass="10924">MKFPTGGIRALTDEIDNFFSIICYCNRRIVELAPGCQHTAKTILLEYTELVAFFYLKEADTDAESFHCGVIIVHHILKLHKNMEGVLFWSRRYL</sequence>
<dbReference type="AlphaFoldDB" id="A0AAE1DI46"/>
<reference evidence="1" key="1">
    <citation type="journal article" date="2023" name="G3 (Bethesda)">
        <title>A reference genome for the long-term kleptoplast-retaining sea slug Elysia crispata morphotype clarki.</title>
        <authorList>
            <person name="Eastman K.E."/>
            <person name="Pendleton A.L."/>
            <person name="Shaikh M.A."/>
            <person name="Suttiyut T."/>
            <person name="Ogas R."/>
            <person name="Tomko P."/>
            <person name="Gavelis G."/>
            <person name="Widhalm J.R."/>
            <person name="Wisecaver J.H."/>
        </authorList>
    </citation>
    <scope>NUCLEOTIDE SEQUENCE</scope>
    <source>
        <strain evidence="1">ECLA1</strain>
    </source>
</reference>
<dbReference type="EMBL" id="JAWDGP010003856">
    <property type="protein sequence ID" value="KAK3770293.1"/>
    <property type="molecule type" value="Genomic_DNA"/>
</dbReference>
<accession>A0AAE1DI46</accession>
<proteinExistence type="predicted"/>
<evidence type="ECO:0000313" key="2">
    <source>
        <dbReference type="Proteomes" id="UP001283361"/>
    </source>
</evidence>
<gene>
    <name evidence="1" type="ORF">RRG08_029948</name>
</gene>
<evidence type="ECO:0000313" key="1">
    <source>
        <dbReference type="EMBL" id="KAK3770293.1"/>
    </source>
</evidence>
<name>A0AAE1DI46_9GAST</name>
<protein>
    <submittedName>
        <fullName evidence="1">Uncharacterized protein</fullName>
    </submittedName>
</protein>
<organism evidence="1 2">
    <name type="scientific">Elysia crispata</name>
    <name type="common">lettuce slug</name>
    <dbReference type="NCBI Taxonomy" id="231223"/>
    <lineage>
        <taxon>Eukaryota</taxon>
        <taxon>Metazoa</taxon>
        <taxon>Spiralia</taxon>
        <taxon>Lophotrochozoa</taxon>
        <taxon>Mollusca</taxon>
        <taxon>Gastropoda</taxon>
        <taxon>Heterobranchia</taxon>
        <taxon>Euthyneura</taxon>
        <taxon>Panpulmonata</taxon>
        <taxon>Sacoglossa</taxon>
        <taxon>Placobranchoidea</taxon>
        <taxon>Plakobranchidae</taxon>
        <taxon>Elysia</taxon>
    </lineage>
</organism>